<dbReference type="OrthoDB" id="419709at2759"/>
<dbReference type="EMBL" id="HACA01027844">
    <property type="protein sequence ID" value="CDW45205.1"/>
    <property type="molecule type" value="Transcribed_RNA"/>
</dbReference>
<dbReference type="AlphaFoldDB" id="A0A0K2V4F1"/>
<sequence length="369" mass="43170">MDIGSIHSLIDHIEATNVDKYPKTSPSSNITVAGKLFPKGVFIPFGTELSLYYPLGFWSLYIPVTLEEEKAKILRSYVNKLVYDLLNIRMGYTSRKLAWTRKKNLKIRSTSFVYSDFIKSLSNDLLEYTKYNEKTLEIMDAPNLILSVWNHIYKKGHISRTELNLVRQWLQTLVNLNVNGFPKMKKEKNDFAIDPMAFSAMSGKDFSTEKVESKCDNLNSYKYKTFRTSDIHDGCRMDFPTILSHLKQRVYVTGKRQKISYIDLFHYPGVMFSDNRSPVMHRVNHYNFPITEEDIKVNTKYYIEHPLKDVDGFYCEFPAALCEIWMPLKKKILFLTAHRYSIGRCTKDSWHKLNANLKIMKIQRMSLEP</sequence>
<proteinExistence type="predicted"/>
<name>A0A0K2V4F1_LEPSM</name>
<protein>
    <submittedName>
        <fullName evidence="1">Uncharacterized protein</fullName>
    </submittedName>
</protein>
<reference evidence="1" key="1">
    <citation type="submission" date="2014-05" db="EMBL/GenBank/DDBJ databases">
        <authorList>
            <person name="Chronopoulou M."/>
        </authorList>
    </citation>
    <scope>NUCLEOTIDE SEQUENCE</scope>
    <source>
        <tissue evidence="1">Whole organism</tissue>
    </source>
</reference>
<organism evidence="1">
    <name type="scientific">Lepeophtheirus salmonis</name>
    <name type="common">Salmon louse</name>
    <name type="synonym">Caligus salmonis</name>
    <dbReference type="NCBI Taxonomy" id="72036"/>
    <lineage>
        <taxon>Eukaryota</taxon>
        <taxon>Metazoa</taxon>
        <taxon>Ecdysozoa</taxon>
        <taxon>Arthropoda</taxon>
        <taxon>Crustacea</taxon>
        <taxon>Multicrustacea</taxon>
        <taxon>Hexanauplia</taxon>
        <taxon>Copepoda</taxon>
        <taxon>Siphonostomatoida</taxon>
        <taxon>Caligidae</taxon>
        <taxon>Lepeophtheirus</taxon>
    </lineage>
</organism>
<evidence type="ECO:0000313" key="1">
    <source>
        <dbReference type="EMBL" id="CDW45205.1"/>
    </source>
</evidence>
<accession>A0A0K2V4F1</accession>